<gene>
    <name evidence="1" type="ORF">CWD88_23515</name>
</gene>
<sequence>MRNNTKFDGFARWFCISLGGYRLFANPVYWFHGFRGNGSATQGLGIAGTVRHGRRCSRRCARQLTAR</sequence>
<dbReference type="Proteomes" id="UP000231878">
    <property type="component" value="Unassembled WGS sequence"/>
</dbReference>
<protein>
    <submittedName>
        <fullName evidence="1">Uncharacterized protein</fullName>
    </submittedName>
</protein>
<comment type="caution">
    <text evidence="1">The sequence shown here is derived from an EMBL/GenBank/DDBJ whole genome shotgun (WGS) entry which is preliminary data.</text>
</comment>
<accession>A0AAX0U5V2</accession>
<organism evidence="1 2">
    <name type="scientific">Burkholderia pseudomallei</name>
    <name type="common">Pseudomonas pseudomallei</name>
    <dbReference type="NCBI Taxonomy" id="28450"/>
    <lineage>
        <taxon>Bacteria</taxon>
        <taxon>Pseudomonadati</taxon>
        <taxon>Pseudomonadota</taxon>
        <taxon>Betaproteobacteria</taxon>
        <taxon>Burkholderiales</taxon>
        <taxon>Burkholderiaceae</taxon>
        <taxon>Burkholderia</taxon>
        <taxon>pseudomallei group</taxon>
    </lineage>
</organism>
<dbReference type="EMBL" id="PHRB01000027">
    <property type="protein sequence ID" value="PJO63833.1"/>
    <property type="molecule type" value="Genomic_DNA"/>
</dbReference>
<reference evidence="1 2" key="1">
    <citation type="submission" date="2017-11" db="EMBL/GenBank/DDBJ databases">
        <title>Molecular characterization of Burkholderia pseudomallei and closely related isolates from Vietnam.</title>
        <authorList>
            <person name="Ustinov D.V."/>
            <person name="Antonov A.S."/>
            <person name="Avdusheva E.F."/>
            <person name="Shpak I.M."/>
            <person name="Zakharova I.B."/>
            <person name="Thi L.A."/>
            <person name="Teteryatnikova N."/>
            <person name="Lopasteyskaya Y.A."/>
            <person name="Kuzyutina J.A."/>
            <person name="Ngo T.N."/>
            <person name="Victorov D.V."/>
        </authorList>
    </citation>
    <scope>NUCLEOTIDE SEQUENCE [LARGE SCALE GENOMIC DNA]</scope>
    <source>
        <strain evidence="1 2">V1512</strain>
    </source>
</reference>
<evidence type="ECO:0000313" key="2">
    <source>
        <dbReference type="Proteomes" id="UP000231878"/>
    </source>
</evidence>
<dbReference type="AlphaFoldDB" id="A0AAX0U5V2"/>
<evidence type="ECO:0000313" key="1">
    <source>
        <dbReference type="EMBL" id="PJO63833.1"/>
    </source>
</evidence>
<name>A0AAX0U5V2_BURPE</name>
<proteinExistence type="predicted"/>